<dbReference type="RefSeq" id="WP_272461783.1">
    <property type="nucleotide sequence ID" value="NZ_JAPFQL010000027.1"/>
</dbReference>
<proteinExistence type="inferred from homology"/>
<feature type="transmembrane region" description="Helical" evidence="6">
    <location>
        <begin position="54"/>
        <end position="75"/>
    </location>
</feature>
<comment type="similarity">
    <text evidence="2">Belongs to the TMEM86 family.</text>
</comment>
<comment type="subcellular location">
    <subcellularLocation>
        <location evidence="1">Membrane</location>
        <topology evidence="1">Multi-pass membrane protein</topology>
    </subcellularLocation>
</comment>
<keyword evidence="4 6" id="KW-1133">Transmembrane helix</keyword>
<dbReference type="PANTHER" id="PTHR31885:SF6">
    <property type="entry name" value="GH04784P"/>
    <property type="match status" value="1"/>
</dbReference>
<accession>A0ABT5GG63</accession>
<dbReference type="Proteomes" id="UP001150259">
    <property type="component" value="Unassembled WGS sequence"/>
</dbReference>
<feature type="transmembrane region" description="Helical" evidence="6">
    <location>
        <begin position="81"/>
        <end position="103"/>
    </location>
</feature>
<dbReference type="EMBL" id="JAPFQL010000027">
    <property type="protein sequence ID" value="MDC5697207.1"/>
    <property type="molecule type" value="Genomic_DNA"/>
</dbReference>
<dbReference type="InterPro" id="IPR012506">
    <property type="entry name" value="TMEM86B-like"/>
</dbReference>
<comment type="caution">
    <text evidence="7">The sequence shown here is derived from an EMBL/GenBank/DDBJ whole genome shotgun (WGS) entry which is preliminary data.</text>
</comment>
<evidence type="ECO:0000256" key="4">
    <source>
        <dbReference type="ARBA" id="ARBA00022989"/>
    </source>
</evidence>
<keyword evidence="3 6" id="KW-0812">Transmembrane</keyword>
<gene>
    <name evidence="7" type="ORF">OO014_08040</name>
</gene>
<evidence type="ECO:0000256" key="6">
    <source>
        <dbReference type="SAM" id="Phobius"/>
    </source>
</evidence>
<evidence type="ECO:0000313" key="7">
    <source>
        <dbReference type="EMBL" id="MDC5697207.1"/>
    </source>
</evidence>
<keyword evidence="5 6" id="KW-0472">Membrane</keyword>
<evidence type="ECO:0000313" key="8">
    <source>
        <dbReference type="Proteomes" id="UP001150259"/>
    </source>
</evidence>
<protein>
    <submittedName>
        <fullName evidence="7">Lysoplasmalogenase</fullName>
    </submittedName>
</protein>
<evidence type="ECO:0000256" key="2">
    <source>
        <dbReference type="ARBA" id="ARBA00007375"/>
    </source>
</evidence>
<keyword evidence="8" id="KW-1185">Reference proteome</keyword>
<organism evidence="7 8">
    <name type="scientific">Intrasporangium calvum</name>
    <dbReference type="NCBI Taxonomy" id="53358"/>
    <lineage>
        <taxon>Bacteria</taxon>
        <taxon>Bacillati</taxon>
        <taxon>Actinomycetota</taxon>
        <taxon>Actinomycetes</taxon>
        <taxon>Micrococcales</taxon>
        <taxon>Intrasporangiaceae</taxon>
        <taxon>Intrasporangium</taxon>
    </lineage>
</organism>
<dbReference type="Pfam" id="PF07947">
    <property type="entry name" value="YhhN"/>
    <property type="match status" value="1"/>
</dbReference>
<evidence type="ECO:0000256" key="1">
    <source>
        <dbReference type="ARBA" id="ARBA00004141"/>
    </source>
</evidence>
<evidence type="ECO:0000256" key="5">
    <source>
        <dbReference type="ARBA" id="ARBA00023136"/>
    </source>
</evidence>
<sequence length="220" mass="23145">MRPVWAVLAVVSAVHLVAQLVDPEGSVAGASQVLLMPALAGALLSVAPSRQHRLVRLTLLALAFSWLGDTLPRFVGGDAAFLVLVGAFLLAQLTYAVAFLPYWRGSIVRRRPILLLPYAAGLARVVAASHARAGSLLVPLILYGLALGTMAVLATGLGWLAGLGGALFVLSDSLIALNSFADVSLPAHPFWVMLTYITGQTLLVLAVLRVAGEARPRRGR</sequence>
<evidence type="ECO:0000256" key="3">
    <source>
        <dbReference type="ARBA" id="ARBA00022692"/>
    </source>
</evidence>
<feature type="transmembrane region" description="Helical" evidence="6">
    <location>
        <begin position="190"/>
        <end position="211"/>
    </location>
</feature>
<name>A0ABT5GG63_9MICO</name>
<reference evidence="7 8" key="1">
    <citation type="submission" date="2022-11" db="EMBL/GenBank/DDBJ databases">
        <title>Anaerobic phenanthrene biodegradation by a DNRA strain PheN6.</title>
        <authorList>
            <person name="Zhang Z."/>
        </authorList>
    </citation>
    <scope>NUCLEOTIDE SEQUENCE [LARGE SCALE GENOMIC DNA]</scope>
    <source>
        <strain evidence="7 8">PheN6</strain>
    </source>
</reference>
<dbReference type="PANTHER" id="PTHR31885">
    <property type="entry name" value="GH04784P"/>
    <property type="match status" value="1"/>
</dbReference>
<feature type="transmembrane region" description="Helical" evidence="6">
    <location>
        <begin position="29"/>
        <end position="47"/>
    </location>
</feature>
<feature type="transmembrane region" description="Helical" evidence="6">
    <location>
        <begin position="140"/>
        <end position="170"/>
    </location>
</feature>